<keyword evidence="4" id="KW-1185">Reference proteome</keyword>
<dbReference type="PROSITE" id="PS50234">
    <property type="entry name" value="VWFA"/>
    <property type="match status" value="1"/>
</dbReference>
<dbReference type="InterPro" id="IPR036465">
    <property type="entry name" value="vWFA_dom_sf"/>
</dbReference>
<feature type="compositionally biased region" description="Basic and acidic residues" evidence="1">
    <location>
        <begin position="22"/>
        <end position="33"/>
    </location>
</feature>
<accession>A0ABV1D7D1</accession>
<feature type="compositionally biased region" description="Acidic residues" evidence="1">
    <location>
        <begin position="34"/>
        <end position="45"/>
    </location>
</feature>
<feature type="region of interest" description="Disordered" evidence="1">
    <location>
        <begin position="22"/>
        <end position="45"/>
    </location>
</feature>
<evidence type="ECO:0000259" key="2">
    <source>
        <dbReference type="PROSITE" id="PS50234"/>
    </source>
</evidence>
<name>A0ABV1D7D1_9FIRM</name>
<dbReference type="SUPFAM" id="SSF53300">
    <property type="entry name" value="vWA-like"/>
    <property type="match status" value="1"/>
</dbReference>
<dbReference type="InterPro" id="IPR002035">
    <property type="entry name" value="VWF_A"/>
</dbReference>
<sequence length="305" mass="35523">MRNRQERYMGMDEDELYRMKMERSSRRISPRKDEEEEILDLGAEGEEEILDLGAEDAEDWYMGTPETENQDLTQMETAAAQERYGYIRQDSRQPDIHKYVYIQIVIDGTYSFSTLFAAVYRTLEHFTEHLKREIRKYEGVHFFFGGMVIGDTTSQITFREEEFTENPDEFLNGIRKIEFTGGSDSGYENINDAIENAVRSLENNSPKRANRGLLVFTDSRPEETGEFSFQNIPGCPNHGLRFETLFMKEPQYYVPLFRNVDGAGLPENNQKNGTHLYDIKRILKDGDRLIETVVDEILRQSSIHC</sequence>
<dbReference type="Proteomes" id="UP001454086">
    <property type="component" value="Unassembled WGS sequence"/>
</dbReference>
<comment type="caution">
    <text evidence="3">The sequence shown here is derived from an EMBL/GenBank/DDBJ whole genome shotgun (WGS) entry which is preliminary data.</text>
</comment>
<gene>
    <name evidence="3" type="ORF">WMQ36_11770</name>
</gene>
<proteinExistence type="predicted"/>
<dbReference type="Pfam" id="PF00092">
    <property type="entry name" value="VWA"/>
    <property type="match status" value="1"/>
</dbReference>
<dbReference type="RefSeq" id="WP_008724685.1">
    <property type="nucleotide sequence ID" value="NZ_JBBMFM010000038.1"/>
</dbReference>
<dbReference type="Gene3D" id="3.40.50.410">
    <property type="entry name" value="von Willebrand factor, type A domain"/>
    <property type="match status" value="1"/>
</dbReference>
<organism evidence="3 4">
    <name type="scientific">Enterocloster hominis</name>
    <name type="common">ex Hitch et al. 2024</name>
    <dbReference type="NCBI Taxonomy" id="1917870"/>
    <lineage>
        <taxon>Bacteria</taxon>
        <taxon>Bacillati</taxon>
        <taxon>Bacillota</taxon>
        <taxon>Clostridia</taxon>
        <taxon>Lachnospirales</taxon>
        <taxon>Lachnospiraceae</taxon>
        <taxon>Enterocloster</taxon>
    </lineage>
</organism>
<dbReference type="EMBL" id="JBBMFM010000038">
    <property type="protein sequence ID" value="MEQ2425656.1"/>
    <property type="molecule type" value="Genomic_DNA"/>
</dbReference>
<evidence type="ECO:0000313" key="4">
    <source>
        <dbReference type="Proteomes" id="UP001454086"/>
    </source>
</evidence>
<evidence type="ECO:0000256" key="1">
    <source>
        <dbReference type="SAM" id="MobiDB-lite"/>
    </source>
</evidence>
<protein>
    <submittedName>
        <fullName evidence="3">VWA domain-containing protein</fullName>
    </submittedName>
</protein>
<evidence type="ECO:0000313" key="3">
    <source>
        <dbReference type="EMBL" id="MEQ2425656.1"/>
    </source>
</evidence>
<feature type="domain" description="VWFA" evidence="2">
    <location>
        <begin position="101"/>
        <end position="226"/>
    </location>
</feature>
<reference evidence="3 4" key="1">
    <citation type="submission" date="2024-03" db="EMBL/GenBank/DDBJ databases">
        <title>Human intestinal bacterial collection.</title>
        <authorList>
            <person name="Pauvert C."/>
            <person name="Hitch T.C.A."/>
            <person name="Clavel T."/>
        </authorList>
    </citation>
    <scope>NUCLEOTIDE SEQUENCE [LARGE SCALE GENOMIC DNA]</scope>
    <source>
        <strain evidence="3 4">CLA-SR-H021</strain>
    </source>
</reference>